<proteinExistence type="predicted"/>
<protein>
    <submittedName>
        <fullName evidence="2">Uncharacterized protein</fullName>
    </submittedName>
</protein>
<evidence type="ECO:0000313" key="2">
    <source>
        <dbReference type="EMBL" id="WQD36569.1"/>
    </source>
</evidence>
<organism evidence="2 3">
    <name type="scientific">Niabella yanshanensis</name>
    <dbReference type="NCBI Taxonomy" id="577386"/>
    <lineage>
        <taxon>Bacteria</taxon>
        <taxon>Pseudomonadati</taxon>
        <taxon>Bacteroidota</taxon>
        <taxon>Chitinophagia</taxon>
        <taxon>Chitinophagales</taxon>
        <taxon>Chitinophagaceae</taxon>
        <taxon>Niabella</taxon>
    </lineage>
</organism>
<name>A0ABZ0W1X6_9BACT</name>
<keyword evidence="3" id="KW-1185">Reference proteome</keyword>
<keyword evidence="1" id="KW-0732">Signal</keyword>
<reference evidence="2 3" key="1">
    <citation type="submission" date="2023-12" db="EMBL/GenBank/DDBJ databases">
        <title>Genome sequencing and assembly of bacterial species from a model synthetic community.</title>
        <authorList>
            <person name="Hogle S.L."/>
        </authorList>
    </citation>
    <scope>NUCLEOTIDE SEQUENCE [LARGE SCALE GENOMIC DNA]</scope>
    <source>
        <strain evidence="2 3">HAMBI_3031</strain>
    </source>
</reference>
<gene>
    <name evidence="2" type="ORF">U0035_12915</name>
</gene>
<feature type="chain" id="PRO_5047471249" evidence="1">
    <location>
        <begin position="21"/>
        <end position="108"/>
    </location>
</feature>
<dbReference type="EMBL" id="CP139960">
    <property type="protein sequence ID" value="WQD36569.1"/>
    <property type="molecule type" value="Genomic_DNA"/>
</dbReference>
<dbReference type="PROSITE" id="PS51257">
    <property type="entry name" value="PROKAR_LIPOPROTEIN"/>
    <property type="match status" value="1"/>
</dbReference>
<dbReference type="Proteomes" id="UP001325680">
    <property type="component" value="Chromosome"/>
</dbReference>
<feature type="signal peptide" evidence="1">
    <location>
        <begin position="1"/>
        <end position="20"/>
    </location>
</feature>
<evidence type="ECO:0000313" key="3">
    <source>
        <dbReference type="Proteomes" id="UP001325680"/>
    </source>
</evidence>
<dbReference type="RefSeq" id="WP_114790193.1">
    <property type="nucleotide sequence ID" value="NZ_CP139960.1"/>
</dbReference>
<sequence length="108" mass="12206">MKYLPFILLLLIAFSCSINSDYVTQTETKTVNNNGVKSSVRITKKLRKTDKLPVSILVESKSRDVSFEGLDSIYYDASGNTIRTRSFEKKNGQWVLIRSQGRDAVKAL</sequence>
<evidence type="ECO:0000256" key="1">
    <source>
        <dbReference type="SAM" id="SignalP"/>
    </source>
</evidence>
<accession>A0ABZ0W1X6</accession>